<dbReference type="Pfam" id="PF04055">
    <property type="entry name" value="Radical_SAM"/>
    <property type="match status" value="1"/>
</dbReference>
<evidence type="ECO:0000256" key="2">
    <source>
        <dbReference type="ARBA" id="ARBA00022485"/>
    </source>
</evidence>
<feature type="domain" description="Radical SAM core" evidence="8">
    <location>
        <begin position="3"/>
        <end position="246"/>
    </location>
</feature>
<evidence type="ECO:0000313" key="10">
    <source>
        <dbReference type="EMBL" id="MCZ2655871.1"/>
    </source>
</evidence>
<accession>A0A0I9UQX1</accession>
<dbReference type="PROSITE" id="PS51918">
    <property type="entry name" value="RADICAL_SAM"/>
    <property type="match status" value="1"/>
</dbReference>
<dbReference type="Proteomes" id="UP001075704">
    <property type="component" value="Unassembled WGS sequence"/>
</dbReference>
<sequence length="399" mass="46403">MAQQLANIDNVVFQVTHQCNLNCVYCCYGDLYNHADIAPRHDSMNFEQAKVLIDHLVVLWDSDLNLSQGGNIMLGFYGGEPLINFRLIEQIVEYVQTLHLKNHSTFLFSMTTNGILLDRYMDFLVKHEVSLLISLDGNSVHNQLRVDKKGTPSFDRVYANINLLRERYPGYFKRKVHFNSVLNCYSNAESVHQFIYGEFNKVPGIETITYTGVKKGKMEHFRKIYRPYVESTDLLRARERNSAQIRNAGYFFYYHIGNSYRHYIELLLKERKGYPRIPTGTCLPFWKKLFVTPSGDLLACERIGFQHVLGRIEEAVKVDCVEIADKYNRYYEAISKQCEHCYQADFCPHCLFQFDFKGGLPVCEVAMDENEYKEYLSDKISMLEIAPDLYNSVNTMIFA</sequence>
<keyword evidence="3" id="KW-0949">S-adenosyl-L-methionine</keyword>
<dbReference type="SFLD" id="SFLDG01384">
    <property type="entry name" value="thioether_bond_formation_requi"/>
    <property type="match status" value="1"/>
</dbReference>
<name>A0A0I9UQX1_BACFG</name>
<dbReference type="PATRIC" id="fig|817.51.peg.4062"/>
<reference evidence="10" key="3">
    <citation type="submission" date="2022-12" db="EMBL/GenBank/DDBJ databases">
        <title>Development of a Multilocus Sequence Typing Scheme for Bacteroides fragilis Based on Whole Genome Sequencing Data and Clinical Application.</title>
        <authorList>
            <person name="Nielsen F.D."/>
            <person name="Justesen U.S."/>
        </authorList>
    </citation>
    <scope>NUCLEOTIDE SEQUENCE</scope>
    <source>
        <strain evidence="10">BF_BC_ODE_DK_2015_2</strain>
    </source>
</reference>
<protein>
    <submittedName>
        <fullName evidence="10">Radical SAM peptide maturase</fullName>
    </submittedName>
    <submittedName>
        <fullName evidence="9">Regulatory protein</fullName>
    </submittedName>
</protein>
<dbReference type="EMBL" id="JMZZ02000108">
    <property type="protein sequence ID" value="KFX74624.1"/>
    <property type="molecule type" value="Genomic_DNA"/>
</dbReference>
<dbReference type="SUPFAM" id="SSF102114">
    <property type="entry name" value="Radical SAM enzymes"/>
    <property type="match status" value="1"/>
</dbReference>
<dbReference type="Gene3D" id="3.20.20.70">
    <property type="entry name" value="Aldolase class I"/>
    <property type="match status" value="1"/>
</dbReference>
<keyword evidence="4" id="KW-0479">Metal-binding</keyword>
<evidence type="ECO:0000256" key="1">
    <source>
        <dbReference type="ARBA" id="ARBA00001966"/>
    </source>
</evidence>
<dbReference type="InterPro" id="IPR013785">
    <property type="entry name" value="Aldolase_TIM"/>
</dbReference>
<reference evidence="9" key="1">
    <citation type="book" date="2014" name="THE 24TH EUROPEAN CONGRESS OF CLINICAL MICROBIOLOGY AND INFECTIOUS DISEASES" publisher="ECCMID 2014" city="Barcelona, Spain">
        <title>Identification of resistance genes in three multidrug-resistant Bacteroides fragilis isolates by whole genome sequencing.</title>
        <editorList>
            <person name="Unknown"/>
            <person name="A."/>
        </editorList>
        <authorList>
            <person name="Sydenham T.V."/>
            <person name="Hasman H."/>
            <person name="Wang M."/>
            <person name="Soki J."/>
            <person name="Nagy E."/>
            <person name="Justesen U.S."/>
        </authorList>
    </citation>
    <scope>NUCLEOTIDE SEQUENCE</scope>
    <source>
        <strain evidence="9">DCMOUH0018B</strain>
    </source>
</reference>
<keyword evidence="2" id="KW-0004">4Fe-4S</keyword>
<dbReference type="SFLD" id="SFLDG01386">
    <property type="entry name" value="main_SPASM_domain-containing"/>
    <property type="match status" value="1"/>
</dbReference>
<dbReference type="SFLD" id="SFLDS00029">
    <property type="entry name" value="Radical_SAM"/>
    <property type="match status" value="1"/>
</dbReference>
<keyword evidence="6" id="KW-0411">Iron-sulfur</keyword>
<evidence type="ECO:0000256" key="5">
    <source>
        <dbReference type="ARBA" id="ARBA00023004"/>
    </source>
</evidence>
<dbReference type="SFLD" id="SFLDG01067">
    <property type="entry name" value="SPASM/twitch_domain_containing"/>
    <property type="match status" value="1"/>
</dbReference>
<comment type="cofactor">
    <cofactor evidence="1">
        <name>[4Fe-4S] cluster</name>
        <dbReference type="ChEBI" id="CHEBI:49883"/>
    </cofactor>
</comment>
<dbReference type="AlphaFoldDB" id="A0A0I9UQX1"/>
<dbReference type="GO" id="GO:0051539">
    <property type="term" value="F:4 iron, 4 sulfur cluster binding"/>
    <property type="evidence" value="ECO:0007669"/>
    <property type="project" value="UniProtKB-KW"/>
</dbReference>
<dbReference type="PROSITE" id="PS01305">
    <property type="entry name" value="MOAA_NIFB_PQQE"/>
    <property type="match status" value="1"/>
</dbReference>
<dbReference type="InterPro" id="IPR026407">
    <property type="entry name" value="SAM_GG-Bacter"/>
</dbReference>
<dbReference type="InterPro" id="IPR023867">
    <property type="entry name" value="Sulphatase_maturase_rSAM"/>
</dbReference>
<dbReference type="PANTHER" id="PTHR43273">
    <property type="entry name" value="ANAEROBIC SULFATASE-MATURATING ENZYME HOMOLOG ASLB-RELATED"/>
    <property type="match status" value="1"/>
</dbReference>
<evidence type="ECO:0000256" key="7">
    <source>
        <dbReference type="ARBA" id="ARBA00023601"/>
    </source>
</evidence>
<proteinExistence type="inferred from homology"/>
<dbReference type="EMBL" id="JAPUAC010000015">
    <property type="protein sequence ID" value="MCZ2655871.1"/>
    <property type="molecule type" value="Genomic_DNA"/>
</dbReference>
<dbReference type="PANTHER" id="PTHR43273:SF3">
    <property type="entry name" value="ANAEROBIC SULFATASE-MATURATING ENZYME HOMOLOG ASLB-RELATED"/>
    <property type="match status" value="1"/>
</dbReference>
<evidence type="ECO:0000259" key="8">
    <source>
        <dbReference type="PROSITE" id="PS51918"/>
    </source>
</evidence>
<dbReference type="GO" id="GO:0046872">
    <property type="term" value="F:metal ion binding"/>
    <property type="evidence" value="ECO:0007669"/>
    <property type="project" value="UniProtKB-KW"/>
</dbReference>
<dbReference type="NCBIfam" id="TIGR04148">
    <property type="entry name" value="GG_samocin_CFB"/>
    <property type="match status" value="1"/>
</dbReference>
<dbReference type="GO" id="GO:0016491">
    <property type="term" value="F:oxidoreductase activity"/>
    <property type="evidence" value="ECO:0007669"/>
    <property type="project" value="InterPro"/>
</dbReference>
<gene>
    <name evidence="9" type="ORF">EE52_0210355</name>
    <name evidence="10" type="ORF">O1422_17055</name>
</gene>
<dbReference type="InterPro" id="IPR000385">
    <property type="entry name" value="MoaA_NifB_PqqE_Fe-S-bd_CS"/>
</dbReference>
<evidence type="ECO:0000256" key="4">
    <source>
        <dbReference type="ARBA" id="ARBA00022723"/>
    </source>
</evidence>
<evidence type="ECO:0000256" key="3">
    <source>
        <dbReference type="ARBA" id="ARBA00022691"/>
    </source>
</evidence>
<comment type="caution">
    <text evidence="9">The sequence shown here is derived from an EMBL/GenBank/DDBJ whole genome shotgun (WGS) entry which is preliminary data.</text>
</comment>
<dbReference type="InterPro" id="IPR058240">
    <property type="entry name" value="rSAM_sf"/>
</dbReference>
<dbReference type="CDD" id="cd01335">
    <property type="entry name" value="Radical_SAM"/>
    <property type="match status" value="1"/>
</dbReference>
<dbReference type="InterPro" id="IPR007197">
    <property type="entry name" value="rSAM"/>
</dbReference>
<organism evidence="9">
    <name type="scientific">Bacteroides fragilis</name>
    <dbReference type="NCBI Taxonomy" id="817"/>
    <lineage>
        <taxon>Bacteria</taxon>
        <taxon>Pseudomonadati</taxon>
        <taxon>Bacteroidota</taxon>
        <taxon>Bacteroidia</taxon>
        <taxon>Bacteroidales</taxon>
        <taxon>Bacteroidaceae</taxon>
        <taxon>Bacteroides</taxon>
    </lineage>
</organism>
<comment type="similarity">
    <text evidence="7">Belongs to the radical SAM superfamily. Anaerobic sulfatase-maturating enzyme family.</text>
</comment>
<evidence type="ECO:0000256" key="6">
    <source>
        <dbReference type="ARBA" id="ARBA00023014"/>
    </source>
</evidence>
<evidence type="ECO:0000313" key="9">
    <source>
        <dbReference type="EMBL" id="KFX74624.1"/>
    </source>
</evidence>
<keyword evidence="5" id="KW-0408">Iron</keyword>
<dbReference type="RefSeq" id="WP_032536970.1">
    <property type="nucleotide sequence ID" value="NZ_CAEUHN010000001.1"/>
</dbReference>
<reference evidence="9" key="2">
    <citation type="submission" date="2014-07" db="EMBL/GenBank/DDBJ databases">
        <title>Genetics and epidemiology of antimicrobial resistance in B. fragilis group.</title>
        <authorList>
            <person name="Sydenham T.V."/>
            <person name="Hasman H."/>
            <person name="Kemp M."/>
            <person name="Justesen U.S."/>
        </authorList>
    </citation>
    <scope>NUCLEOTIDE SEQUENCE [LARGE SCALE GENOMIC DNA]</scope>
    <source>
        <strain evidence="9">DCMOUH0018B</strain>
    </source>
</reference>